<dbReference type="Pfam" id="PF11009">
    <property type="entry name" value="BrxC"/>
    <property type="match status" value="1"/>
</dbReference>
<protein>
    <submittedName>
        <fullName evidence="1">Bacillithiol system redox-active protein YtxJ</fullName>
    </submittedName>
</protein>
<dbReference type="EMBL" id="VDGG01000020">
    <property type="protein sequence ID" value="TQR14213.1"/>
    <property type="molecule type" value="Genomic_DNA"/>
</dbReference>
<sequence>MERIKSVEAWRSLLGKSKEQPFLLFKFSMTCQSSLSAMKELQALDTELPKYIVIVQEDRLVSNTIEKDLGVKHESPQLLILKGEKGIWQATHYKIKKSLVNEAINTYV</sequence>
<proteinExistence type="predicted"/>
<evidence type="ECO:0000313" key="2">
    <source>
        <dbReference type="Proteomes" id="UP000318937"/>
    </source>
</evidence>
<gene>
    <name evidence="1" type="primary">ytxJ</name>
    <name evidence="1" type="ORF">FG383_11205</name>
</gene>
<keyword evidence="2" id="KW-1185">Reference proteome</keyword>
<evidence type="ECO:0000313" key="1">
    <source>
        <dbReference type="EMBL" id="TQR14213.1"/>
    </source>
</evidence>
<dbReference type="RefSeq" id="WP_142607480.1">
    <property type="nucleotide sequence ID" value="NZ_VDGG01000020.1"/>
</dbReference>
<accession>A0A544T9S7</accession>
<dbReference type="NCBIfam" id="TIGR04019">
    <property type="entry name" value="B_thiol_YtxJ"/>
    <property type="match status" value="1"/>
</dbReference>
<dbReference type="InterPro" id="IPR022551">
    <property type="entry name" value="BrxC"/>
</dbReference>
<dbReference type="AlphaFoldDB" id="A0A544T9S7"/>
<dbReference type="OrthoDB" id="677051at2"/>
<dbReference type="Proteomes" id="UP000318937">
    <property type="component" value="Unassembled WGS sequence"/>
</dbReference>
<comment type="caution">
    <text evidence="1">The sequence shown here is derived from an EMBL/GenBank/DDBJ whole genome shotgun (WGS) entry which is preliminary data.</text>
</comment>
<dbReference type="Gene3D" id="3.40.30.10">
    <property type="entry name" value="Glutaredoxin"/>
    <property type="match status" value="1"/>
</dbReference>
<reference evidence="1 2" key="1">
    <citation type="submission" date="2019-05" db="EMBL/GenBank/DDBJ databases">
        <title>Psychrobacillus vulpis sp. nov., a new species isolated from feces of a red fox that inhabits in The Tablas de Daimiel Natural Park, Albacete, Spain.</title>
        <authorList>
            <person name="Rodriguez M."/>
            <person name="Reina J.C."/>
            <person name="Bejar V."/>
            <person name="Llamas I."/>
        </authorList>
    </citation>
    <scope>NUCLEOTIDE SEQUENCE [LARGE SCALE GENOMIC DNA]</scope>
    <source>
        <strain evidence="1 2">NHI-2</strain>
    </source>
</reference>
<name>A0A544T9S7_9BACI</name>
<organism evidence="1 2">
    <name type="scientific">Psychrobacillus soli</name>
    <dbReference type="NCBI Taxonomy" id="1543965"/>
    <lineage>
        <taxon>Bacteria</taxon>
        <taxon>Bacillati</taxon>
        <taxon>Bacillota</taxon>
        <taxon>Bacilli</taxon>
        <taxon>Bacillales</taxon>
        <taxon>Bacillaceae</taxon>
        <taxon>Psychrobacillus</taxon>
    </lineage>
</organism>